<name>A0A6G1HPC3_9PEZI</name>
<dbReference type="AlphaFoldDB" id="A0A6G1HPC3"/>
<comment type="similarity">
    <text evidence="4">Belongs to the phosphatidylethanolamine-binding protein family. Mitochondrion-specific ribosomal protein mL38 subfamily.</text>
</comment>
<protein>
    <recommendedName>
        <fullName evidence="5">Large ribosomal subunit protein mL38</fullName>
    </recommendedName>
</protein>
<dbReference type="Gene3D" id="3.90.280.10">
    <property type="entry name" value="PEBP-like"/>
    <property type="match status" value="1"/>
</dbReference>
<dbReference type="FunFam" id="3.90.280.10:FF:000004">
    <property type="entry name" value="Mitochondrial large ribosomal subunit YmL35"/>
    <property type="match status" value="1"/>
</dbReference>
<keyword evidence="2" id="KW-0496">Mitochondrion</keyword>
<gene>
    <name evidence="6" type="ORF">EJ06DRAFT_584252</name>
</gene>
<comment type="subcellular location">
    <subcellularLocation>
        <location evidence="1">Mitochondrion</location>
    </subcellularLocation>
</comment>
<dbReference type="PANTHER" id="PTHR11362">
    <property type="entry name" value="PHOSPHATIDYLETHANOLAMINE-BINDING PROTEIN"/>
    <property type="match status" value="1"/>
</dbReference>
<dbReference type="FunFam" id="1.20.58.1180:FF:000001">
    <property type="entry name" value="Mitochondrial large ribosomal subunit YmL35"/>
    <property type="match status" value="1"/>
</dbReference>
<comment type="function">
    <text evidence="3">Component of the mitochondrial ribosome (mitoribosome), a dedicated translation machinery responsible for the synthesis of mitochondrial genome-encoded proteins, including at least some of the essential transmembrane subunits of the mitochondrial respiratory chain. The mitoribosomes are attached to the mitochondrial inner membrane and translation products are cotranslationally integrated into the membrane.</text>
</comment>
<accession>A0A6G1HPC3</accession>
<evidence type="ECO:0000313" key="7">
    <source>
        <dbReference type="Proteomes" id="UP000799640"/>
    </source>
</evidence>
<evidence type="ECO:0000256" key="1">
    <source>
        <dbReference type="ARBA" id="ARBA00004173"/>
    </source>
</evidence>
<dbReference type="CDD" id="cd00866">
    <property type="entry name" value="PEBP_euk"/>
    <property type="match status" value="1"/>
</dbReference>
<dbReference type="Pfam" id="PF01161">
    <property type="entry name" value="PBP"/>
    <property type="match status" value="1"/>
</dbReference>
<evidence type="ECO:0000313" key="6">
    <source>
        <dbReference type="EMBL" id="KAF2397908.1"/>
    </source>
</evidence>
<dbReference type="SUPFAM" id="SSF49777">
    <property type="entry name" value="PEBP-like"/>
    <property type="match status" value="1"/>
</dbReference>
<dbReference type="GO" id="GO:0005739">
    <property type="term" value="C:mitochondrion"/>
    <property type="evidence" value="ECO:0007669"/>
    <property type="project" value="UniProtKB-SubCell"/>
</dbReference>
<reference evidence="6" key="1">
    <citation type="journal article" date="2020" name="Stud. Mycol.">
        <title>101 Dothideomycetes genomes: a test case for predicting lifestyles and emergence of pathogens.</title>
        <authorList>
            <person name="Haridas S."/>
            <person name="Albert R."/>
            <person name="Binder M."/>
            <person name="Bloem J."/>
            <person name="Labutti K."/>
            <person name="Salamov A."/>
            <person name="Andreopoulos B."/>
            <person name="Baker S."/>
            <person name="Barry K."/>
            <person name="Bills G."/>
            <person name="Bluhm B."/>
            <person name="Cannon C."/>
            <person name="Castanera R."/>
            <person name="Culley D."/>
            <person name="Daum C."/>
            <person name="Ezra D."/>
            <person name="Gonzalez J."/>
            <person name="Henrissat B."/>
            <person name="Kuo A."/>
            <person name="Liang C."/>
            <person name="Lipzen A."/>
            <person name="Lutzoni F."/>
            <person name="Magnuson J."/>
            <person name="Mondo S."/>
            <person name="Nolan M."/>
            <person name="Ohm R."/>
            <person name="Pangilinan J."/>
            <person name="Park H.-J."/>
            <person name="Ramirez L."/>
            <person name="Alfaro M."/>
            <person name="Sun H."/>
            <person name="Tritt A."/>
            <person name="Yoshinaga Y."/>
            <person name="Zwiers L.-H."/>
            <person name="Turgeon B."/>
            <person name="Goodwin S."/>
            <person name="Spatafora J."/>
            <person name="Crous P."/>
            <person name="Grigoriev I."/>
        </authorList>
    </citation>
    <scope>NUCLEOTIDE SEQUENCE</scope>
    <source>
        <strain evidence="6">CBS 262.69</strain>
    </source>
</reference>
<keyword evidence="7" id="KW-1185">Reference proteome</keyword>
<sequence length="411" mass="46094">MAAVQRTLGAGSSLAQRPAALLVSRGFTTLPALHAVAQQQQKPRTPAELLDPNLVSTVSEEHRLIKHQKTMPIGSRRRRAALGSTANIPFEQLPYQCFQEARKVLAADREEKLVQIQTQRERIARLEAQDEAVSGGKAEKRRRLDSMRRHLEELKIWADINDPIVKKKFEDGMGDMNKPVYRFLANRKWHSYKRPLLLQRLTQMNVIPDVIPHLDPVMEVTATFGRPIVPGDFVDSRRSEHPPTLHVQPFTAGSKLVTIVVVDADVPDLERDSFGFRCHAIYANVPVSPTQTRIALREVEKRGEAGLAWLPPFAQKGSPYHRLAVVVLEQPEGVTLDVEALRGVQRDGFILRSFADKQKLTAVGATMFRAVWDEGTAGVMARAGIEGADVELKRKRVAPLPYKKKDGARYR</sequence>
<dbReference type="Proteomes" id="UP000799640">
    <property type="component" value="Unassembled WGS sequence"/>
</dbReference>
<dbReference type="Gene3D" id="1.20.58.1180">
    <property type="match status" value="1"/>
</dbReference>
<evidence type="ECO:0000256" key="4">
    <source>
        <dbReference type="ARBA" id="ARBA00038016"/>
    </source>
</evidence>
<dbReference type="InterPro" id="IPR036610">
    <property type="entry name" value="PEBP-like_sf"/>
</dbReference>
<evidence type="ECO:0000256" key="2">
    <source>
        <dbReference type="ARBA" id="ARBA00023128"/>
    </source>
</evidence>
<dbReference type="EMBL" id="ML996702">
    <property type="protein sequence ID" value="KAF2397908.1"/>
    <property type="molecule type" value="Genomic_DNA"/>
</dbReference>
<dbReference type="OrthoDB" id="2153661at2759"/>
<evidence type="ECO:0000256" key="3">
    <source>
        <dbReference type="ARBA" id="ARBA00037226"/>
    </source>
</evidence>
<proteinExistence type="inferred from homology"/>
<dbReference type="PANTHER" id="PTHR11362:SF82">
    <property type="entry name" value="PHOSPHATIDYLETHANOLAMINE-BINDING PROTEIN 4"/>
    <property type="match status" value="1"/>
</dbReference>
<organism evidence="6 7">
    <name type="scientific">Trichodelitschia bisporula</name>
    <dbReference type="NCBI Taxonomy" id="703511"/>
    <lineage>
        <taxon>Eukaryota</taxon>
        <taxon>Fungi</taxon>
        <taxon>Dikarya</taxon>
        <taxon>Ascomycota</taxon>
        <taxon>Pezizomycotina</taxon>
        <taxon>Dothideomycetes</taxon>
        <taxon>Dothideomycetes incertae sedis</taxon>
        <taxon>Phaeotrichales</taxon>
        <taxon>Phaeotrichaceae</taxon>
        <taxon>Trichodelitschia</taxon>
    </lineage>
</organism>
<dbReference type="InterPro" id="IPR035810">
    <property type="entry name" value="PEBP_euk"/>
</dbReference>
<evidence type="ECO:0000256" key="5">
    <source>
        <dbReference type="ARBA" id="ARBA00039444"/>
    </source>
</evidence>
<dbReference type="InterPro" id="IPR008914">
    <property type="entry name" value="PEBP"/>
</dbReference>